<dbReference type="AlphaFoldDB" id="A0AAV4U6Y0"/>
<keyword evidence="2" id="KW-0472">Membrane</keyword>
<evidence type="ECO:0000313" key="4">
    <source>
        <dbReference type="Proteomes" id="UP001054945"/>
    </source>
</evidence>
<evidence type="ECO:0008006" key="5">
    <source>
        <dbReference type="Google" id="ProtNLM"/>
    </source>
</evidence>
<dbReference type="Proteomes" id="UP001054945">
    <property type="component" value="Unassembled WGS sequence"/>
</dbReference>
<gene>
    <name evidence="3" type="ORF">CEXT_513521</name>
</gene>
<feature type="transmembrane region" description="Helical" evidence="2">
    <location>
        <begin position="36"/>
        <end position="58"/>
    </location>
</feature>
<protein>
    <recommendedName>
        <fullName evidence="5">G-protein coupled receptors family 1 profile domain-containing protein</fullName>
    </recommendedName>
</protein>
<keyword evidence="4" id="KW-1185">Reference proteome</keyword>
<organism evidence="3 4">
    <name type="scientific">Caerostris extrusa</name>
    <name type="common">Bark spider</name>
    <name type="synonym">Caerostris bankana</name>
    <dbReference type="NCBI Taxonomy" id="172846"/>
    <lineage>
        <taxon>Eukaryota</taxon>
        <taxon>Metazoa</taxon>
        <taxon>Ecdysozoa</taxon>
        <taxon>Arthropoda</taxon>
        <taxon>Chelicerata</taxon>
        <taxon>Arachnida</taxon>
        <taxon>Araneae</taxon>
        <taxon>Araneomorphae</taxon>
        <taxon>Entelegynae</taxon>
        <taxon>Araneoidea</taxon>
        <taxon>Araneidae</taxon>
        <taxon>Caerostris</taxon>
    </lineage>
</organism>
<proteinExistence type="predicted"/>
<evidence type="ECO:0000256" key="1">
    <source>
        <dbReference type="SAM" id="MobiDB-lite"/>
    </source>
</evidence>
<comment type="caution">
    <text evidence="3">The sequence shown here is derived from an EMBL/GenBank/DDBJ whole genome shotgun (WGS) entry which is preliminary data.</text>
</comment>
<feature type="region of interest" description="Disordered" evidence="1">
    <location>
        <begin position="93"/>
        <end position="112"/>
    </location>
</feature>
<reference evidence="3 4" key="1">
    <citation type="submission" date="2021-06" db="EMBL/GenBank/DDBJ databases">
        <title>Caerostris extrusa draft genome.</title>
        <authorList>
            <person name="Kono N."/>
            <person name="Arakawa K."/>
        </authorList>
    </citation>
    <scope>NUCLEOTIDE SEQUENCE [LARGE SCALE GENOMIC DNA]</scope>
</reference>
<keyword evidence="2" id="KW-0812">Transmembrane</keyword>
<sequence length="112" mass="12038">MRLTASDPDRPNRLTGHAGQGLDAAPGLTGGRKGKIRIMAVTLVPVFSVLHNPFYVMLGRAYHAKRDRRQSGGCCLALVQIHSAQVASVVTNPSHKPHTLVSKSNHSDSFSL</sequence>
<name>A0AAV4U6Y0_CAEEX</name>
<keyword evidence="2" id="KW-1133">Transmembrane helix</keyword>
<evidence type="ECO:0000313" key="3">
    <source>
        <dbReference type="EMBL" id="GIY53385.1"/>
    </source>
</evidence>
<feature type="compositionally biased region" description="Polar residues" evidence="1">
    <location>
        <begin position="101"/>
        <end position="112"/>
    </location>
</feature>
<dbReference type="EMBL" id="BPLR01012356">
    <property type="protein sequence ID" value="GIY53385.1"/>
    <property type="molecule type" value="Genomic_DNA"/>
</dbReference>
<feature type="region of interest" description="Disordered" evidence="1">
    <location>
        <begin position="1"/>
        <end position="31"/>
    </location>
</feature>
<accession>A0AAV4U6Y0</accession>
<evidence type="ECO:0000256" key="2">
    <source>
        <dbReference type="SAM" id="Phobius"/>
    </source>
</evidence>